<dbReference type="AlphaFoldDB" id="A0A2T0B7E2"/>
<proteinExistence type="predicted"/>
<dbReference type="EMBL" id="PVXQ01000053">
    <property type="protein sequence ID" value="PRR79818.1"/>
    <property type="molecule type" value="Genomic_DNA"/>
</dbReference>
<keyword evidence="1" id="KW-0732">Signal</keyword>
<gene>
    <name evidence="3" type="ORF">CLVI_31950</name>
</gene>
<name>A0A2T0B7E2_9CLOT</name>
<evidence type="ECO:0000256" key="1">
    <source>
        <dbReference type="SAM" id="SignalP"/>
    </source>
</evidence>
<organism evidence="3 4">
    <name type="scientific">Clostridium vincentii</name>
    <dbReference type="NCBI Taxonomy" id="52704"/>
    <lineage>
        <taxon>Bacteria</taxon>
        <taxon>Bacillati</taxon>
        <taxon>Bacillota</taxon>
        <taxon>Clostridia</taxon>
        <taxon>Eubacteriales</taxon>
        <taxon>Clostridiaceae</taxon>
        <taxon>Clostridium</taxon>
    </lineage>
</organism>
<evidence type="ECO:0000313" key="3">
    <source>
        <dbReference type="EMBL" id="PRR79818.1"/>
    </source>
</evidence>
<accession>A0A2T0B7E2</accession>
<keyword evidence="4" id="KW-1185">Reference proteome</keyword>
<comment type="caution">
    <text evidence="3">The sequence shown here is derived from an EMBL/GenBank/DDBJ whole genome shotgun (WGS) entry which is preliminary data.</text>
</comment>
<sequence length="352" mass="40020">MKKGIVLFSLVLLLAFLFGCTNFDNDKNSGNDSNSDNEESAQEFLEIKDYYPMKENIKYVYEGKGNEYASYNVYIDYTSEGKVQQRVDNGGTVMAKVVELKDGKITRLLSRGEAYYRENLLETKGDEDEVLLMEPLTEGTTWKIKDSRVRTITDTSVDITTPWGSYKAIEVVTEGSNDKTIDYYAKDVGLVKSVFTSGETEVTSSLSKIEENVSLTQKISFFYPNVNDDKIYYKDKDISFKTNDITRQVLASAYEELADSSLGKVFSANTEINSLYLNKDNMVYIDLNKDFVTEMNAGSGYESMILQSIANTFGKYYNSEKIILTIDNNLYESGHRVMEKGQYIEVKYDVRV</sequence>
<feature type="domain" description="GerMN" evidence="2">
    <location>
        <begin position="250"/>
        <end position="335"/>
    </location>
</feature>
<feature type="chain" id="PRO_5015698423" evidence="1">
    <location>
        <begin position="25"/>
        <end position="352"/>
    </location>
</feature>
<dbReference type="SMART" id="SM00909">
    <property type="entry name" value="Germane"/>
    <property type="match status" value="1"/>
</dbReference>
<feature type="signal peptide" evidence="1">
    <location>
        <begin position="1"/>
        <end position="24"/>
    </location>
</feature>
<dbReference type="InterPro" id="IPR019606">
    <property type="entry name" value="GerMN"/>
</dbReference>
<dbReference type="Pfam" id="PF10646">
    <property type="entry name" value="Germane"/>
    <property type="match status" value="1"/>
</dbReference>
<dbReference type="RefSeq" id="WP_106061065.1">
    <property type="nucleotide sequence ID" value="NZ_PVXQ01000053.1"/>
</dbReference>
<dbReference type="OrthoDB" id="1683231at2"/>
<evidence type="ECO:0000259" key="2">
    <source>
        <dbReference type="SMART" id="SM00909"/>
    </source>
</evidence>
<evidence type="ECO:0000313" key="4">
    <source>
        <dbReference type="Proteomes" id="UP000239471"/>
    </source>
</evidence>
<reference evidence="3 4" key="1">
    <citation type="submission" date="2018-03" db="EMBL/GenBank/DDBJ databases">
        <title>Genome sequence of Clostridium vincentii DSM 10228.</title>
        <authorList>
            <person name="Poehlein A."/>
            <person name="Daniel R."/>
        </authorList>
    </citation>
    <scope>NUCLEOTIDE SEQUENCE [LARGE SCALE GENOMIC DNA]</scope>
    <source>
        <strain evidence="3 4">DSM 10228</strain>
    </source>
</reference>
<protein>
    <submittedName>
        <fullName evidence="3">Sporulation and spore germination</fullName>
    </submittedName>
</protein>
<dbReference type="Proteomes" id="UP000239471">
    <property type="component" value="Unassembled WGS sequence"/>
</dbReference>
<dbReference type="PROSITE" id="PS51257">
    <property type="entry name" value="PROKAR_LIPOPROTEIN"/>
    <property type="match status" value="1"/>
</dbReference>